<dbReference type="SUPFAM" id="SSF53335">
    <property type="entry name" value="S-adenosyl-L-methionine-dependent methyltransferases"/>
    <property type="match status" value="1"/>
</dbReference>
<dbReference type="EMBL" id="JBHMFE010000015">
    <property type="protein sequence ID" value="MFB9109512.1"/>
    <property type="molecule type" value="Genomic_DNA"/>
</dbReference>
<protein>
    <submittedName>
        <fullName evidence="3">Class I SAM-dependent DNA methyltransferase</fullName>
    </submittedName>
</protein>
<comment type="caution">
    <text evidence="3">The sequence shown here is derived from an EMBL/GenBank/DDBJ whole genome shotgun (WGS) entry which is preliminary data.</text>
</comment>
<organism evidence="3 4">
    <name type="scientific">Flavobacterium gyeonganense</name>
    <dbReference type="NCBI Taxonomy" id="1310418"/>
    <lineage>
        <taxon>Bacteria</taxon>
        <taxon>Pseudomonadati</taxon>
        <taxon>Bacteroidota</taxon>
        <taxon>Flavobacteriia</taxon>
        <taxon>Flavobacteriales</taxon>
        <taxon>Flavobacteriaceae</taxon>
        <taxon>Flavobacterium</taxon>
    </lineage>
</organism>
<sequence>MSTNKNSYNKIINNWITARNNTFINKPIIDFADHVNSEGIILDIGCGTGIPIAKYLSDRNFSITGIDESTKMIETAKSQRIKNTVFYVSDFFDFESDEKFDGIIAWDSLFHFPKEQQEEIYGKVYHLLAPGGYFLFTHGKEEDEHIDNMFGEQFYYSCLSKDFVLDLMKEIGFETLFSIENFIEEKDQRDWIVLARKK</sequence>
<evidence type="ECO:0000256" key="1">
    <source>
        <dbReference type="ARBA" id="ARBA00022679"/>
    </source>
</evidence>
<dbReference type="GO" id="GO:0008168">
    <property type="term" value="F:methyltransferase activity"/>
    <property type="evidence" value="ECO:0007669"/>
    <property type="project" value="UniProtKB-KW"/>
</dbReference>
<name>A0ABV5HC84_9FLAO</name>
<dbReference type="Gene3D" id="3.40.50.150">
    <property type="entry name" value="Vaccinia Virus protein VP39"/>
    <property type="match status" value="1"/>
</dbReference>
<accession>A0ABV5HC84</accession>
<proteinExistence type="predicted"/>
<dbReference type="RefSeq" id="WP_278010114.1">
    <property type="nucleotide sequence ID" value="NZ_CP121112.1"/>
</dbReference>
<dbReference type="GO" id="GO:0032259">
    <property type="term" value="P:methylation"/>
    <property type="evidence" value="ECO:0007669"/>
    <property type="project" value="UniProtKB-KW"/>
</dbReference>
<evidence type="ECO:0000313" key="3">
    <source>
        <dbReference type="EMBL" id="MFB9109512.1"/>
    </source>
</evidence>
<feature type="domain" description="Methyltransferase" evidence="2">
    <location>
        <begin position="41"/>
        <end position="132"/>
    </location>
</feature>
<keyword evidence="4" id="KW-1185">Reference proteome</keyword>
<dbReference type="InterPro" id="IPR041698">
    <property type="entry name" value="Methyltransf_25"/>
</dbReference>
<dbReference type="InterPro" id="IPR029063">
    <property type="entry name" value="SAM-dependent_MTases_sf"/>
</dbReference>
<dbReference type="CDD" id="cd02440">
    <property type="entry name" value="AdoMet_MTases"/>
    <property type="match status" value="1"/>
</dbReference>
<evidence type="ECO:0000259" key="2">
    <source>
        <dbReference type="Pfam" id="PF13649"/>
    </source>
</evidence>
<keyword evidence="3" id="KW-0489">Methyltransferase</keyword>
<keyword evidence="1" id="KW-0808">Transferase</keyword>
<reference evidence="3 4" key="1">
    <citation type="submission" date="2024-09" db="EMBL/GenBank/DDBJ databases">
        <authorList>
            <person name="Sun Q."/>
            <person name="Mori K."/>
        </authorList>
    </citation>
    <scope>NUCLEOTIDE SEQUENCE [LARGE SCALE GENOMIC DNA]</scope>
    <source>
        <strain evidence="3 4">CECT 8365</strain>
    </source>
</reference>
<dbReference type="Pfam" id="PF13649">
    <property type="entry name" value="Methyltransf_25"/>
    <property type="match status" value="1"/>
</dbReference>
<dbReference type="Proteomes" id="UP001589562">
    <property type="component" value="Unassembled WGS sequence"/>
</dbReference>
<evidence type="ECO:0000313" key="4">
    <source>
        <dbReference type="Proteomes" id="UP001589562"/>
    </source>
</evidence>
<gene>
    <name evidence="3" type="ORF">ACFFVK_13075</name>
</gene>
<dbReference type="PANTHER" id="PTHR43861">
    <property type="entry name" value="TRANS-ACONITATE 2-METHYLTRANSFERASE-RELATED"/>
    <property type="match status" value="1"/>
</dbReference>